<dbReference type="InterPro" id="IPR005952">
    <property type="entry name" value="Phosphogly_mut1"/>
</dbReference>
<dbReference type="KEGG" id="wcp:H9Q76_02470"/>
<dbReference type="EC" id="5.4.2.11" evidence="2"/>
<evidence type="ECO:0000256" key="5">
    <source>
        <dbReference type="PIRSR" id="PIRSR613078-1"/>
    </source>
</evidence>
<accession>A0A7G9FNQ0</accession>
<feature type="active site" description="Proton donor/acceptor" evidence="5">
    <location>
        <position position="81"/>
    </location>
</feature>
<evidence type="ECO:0000256" key="1">
    <source>
        <dbReference type="ARBA" id="ARBA00006717"/>
    </source>
</evidence>
<evidence type="ECO:0000256" key="3">
    <source>
        <dbReference type="ARBA" id="ARBA00023152"/>
    </source>
</evidence>
<dbReference type="Gene3D" id="3.40.50.1240">
    <property type="entry name" value="Phosphoglycerate mutase-like"/>
    <property type="match status" value="1"/>
</dbReference>
<dbReference type="AlphaFoldDB" id="A0A7G9FNQ0"/>
<dbReference type="GO" id="GO:0004619">
    <property type="term" value="F:phosphoglycerate mutase activity"/>
    <property type="evidence" value="ECO:0007669"/>
    <property type="project" value="UniProtKB-EC"/>
</dbReference>
<proteinExistence type="inferred from homology"/>
<evidence type="ECO:0000256" key="6">
    <source>
        <dbReference type="PIRSR" id="PIRSR613078-2"/>
    </source>
</evidence>
<name>A0A7G9FNQ0_9FIRM</name>
<dbReference type="InterPro" id="IPR001345">
    <property type="entry name" value="PG/BPGM_mutase_AS"/>
</dbReference>
<feature type="binding site" evidence="6">
    <location>
        <position position="57"/>
    </location>
    <ligand>
        <name>substrate</name>
    </ligand>
</feature>
<dbReference type="SUPFAM" id="SSF53254">
    <property type="entry name" value="Phosphoglycerate mutase-like"/>
    <property type="match status" value="1"/>
</dbReference>
<evidence type="ECO:0000256" key="7">
    <source>
        <dbReference type="PIRSR" id="PIRSR613078-3"/>
    </source>
</evidence>
<keyword evidence="3" id="KW-0324">Glycolysis</keyword>
<dbReference type="RefSeq" id="WP_249321513.1">
    <property type="nucleotide sequence ID" value="NZ_CP060632.1"/>
</dbReference>
<gene>
    <name evidence="8" type="ORF">H9Q76_02470</name>
</gene>
<feature type="site" description="Transition state stabilizer" evidence="7">
    <location>
        <position position="152"/>
    </location>
</feature>
<dbReference type="CDD" id="cd07067">
    <property type="entry name" value="HP_PGM_like"/>
    <property type="match status" value="1"/>
</dbReference>
<comment type="similarity">
    <text evidence="1">Belongs to the phosphoglycerate mutase family. BPG-dependent PGAM subfamily.</text>
</comment>
<evidence type="ECO:0000313" key="8">
    <source>
        <dbReference type="EMBL" id="QNM00182.1"/>
    </source>
</evidence>
<dbReference type="GO" id="GO:0006096">
    <property type="term" value="P:glycolytic process"/>
    <property type="evidence" value="ECO:0007669"/>
    <property type="project" value="UniProtKB-KW"/>
</dbReference>
<feature type="active site" description="Tele-phosphohistidine intermediate" evidence="5">
    <location>
        <position position="8"/>
    </location>
</feature>
<dbReference type="SMART" id="SM00855">
    <property type="entry name" value="PGAM"/>
    <property type="match status" value="1"/>
</dbReference>
<organism evidence="8 9">
    <name type="scientific">Wujia chipingensis</name>
    <dbReference type="NCBI Taxonomy" id="2763670"/>
    <lineage>
        <taxon>Bacteria</taxon>
        <taxon>Bacillati</taxon>
        <taxon>Bacillota</taxon>
        <taxon>Clostridia</taxon>
        <taxon>Lachnospirales</taxon>
        <taxon>Lachnospiraceae</taxon>
        <taxon>Wujia</taxon>
    </lineage>
</organism>
<reference evidence="8 9" key="1">
    <citation type="submission" date="2020-08" db="EMBL/GenBank/DDBJ databases">
        <authorList>
            <person name="Liu C."/>
            <person name="Sun Q."/>
        </authorList>
    </citation>
    <scope>NUCLEOTIDE SEQUENCE [LARGE SCALE GENOMIC DNA]</scope>
    <source>
        <strain evidence="8 9">NSJ-4</strain>
    </source>
</reference>
<evidence type="ECO:0000313" key="9">
    <source>
        <dbReference type="Proteomes" id="UP000515819"/>
    </source>
</evidence>
<sequence>MEIYIVRHGETLWNREKRLQGREDIELSEKGREVARLTGEALMDTRIDKIFSSPLKRAYETACLIRNGRDIEIETDDRLRELSFGHFEGQNFSELIKDESLTFRYFFKQPELYVPADDAETLPHLIARAGDFMQDKIEPLATCCERVMIVAHGALNKGIMSYIKKHEIKDFWSGGLQQNCNVMIVDYTDREYRIVDETKLFYTLQE</sequence>
<keyword evidence="9" id="KW-1185">Reference proteome</keyword>
<dbReference type="InterPro" id="IPR029033">
    <property type="entry name" value="His_PPase_superfam"/>
</dbReference>
<dbReference type="PANTHER" id="PTHR11931">
    <property type="entry name" value="PHOSPHOGLYCERATE MUTASE"/>
    <property type="match status" value="1"/>
</dbReference>
<dbReference type="InterPro" id="IPR013078">
    <property type="entry name" value="His_Pase_superF_clade-1"/>
</dbReference>
<protein>
    <recommendedName>
        <fullName evidence="2">phosphoglycerate mutase (2,3-diphosphoglycerate-dependent)</fullName>
        <ecNumber evidence="2">5.4.2.11</ecNumber>
    </recommendedName>
</protein>
<keyword evidence="4" id="KW-0413">Isomerase</keyword>
<dbReference type="EMBL" id="CP060632">
    <property type="protein sequence ID" value="QNM00182.1"/>
    <property type="molecule type" value="Genomic_DNA"/>
</dbReference>
<dbReference type="Pfam" id="PF00300">
    <property type="entry name" value="His_Phos_1"/>
    <property type="match status" value="1"/>
</dbReference>
<feature type="binding site" evidence="6">
    <location>
        <begin position="7"/>
        <end position="14"/>
    </location>
    <ligand>
        <name>substrate</name>
    </ligand>
</feature>
<dbReference type="PROSITE" id="PS00175">
    <property type="entry name" value="PG_MUTASE"/>
    <property type="match status" value="1"/>
</dbReference>
<evidence type="ECO:0000256" key="4">
    <source>
        <dbReference type="ARBA" id="ARBA00023235"/>
    </source>
</evidence>
<dbReference type="Proteomes" id="UP000515819">
    <property type="component" value="Chromosome"/>
</dbReference>
<evidence type="ECO:0000256" key="2">
    <source>
        <dbReference type="ARBA" id="ARBA00012028"/>
    </source>
</evidence>